<keyword evidence="2" id="KW-1185">Reference proteome</keyword>
<protein>
    <recommendedName>
        <fullName evidence="3">Polymerase nucleotidyl transferase domain-containing protein</fullName>
    </recommendedName>
</protein>
<reference evidence="1" key="1">
    <citation type="submission" date="2021-04" db="EMBL/GenBank/DDBJ databases">
        <title>Draft genome sequence data of methanotrophic Methylovulum sp. strain S1L and Methylomonas sp. strain S2AM isolated from boreal lake water columns.</title>
        <authorList>
            <person name="Rissanen A.J."/>
            <person name="Mangayil R."/>
            <person name="Svenning M.M."/>
            <person name="Khanongnuch R."/>
        </authorList>
    </citation>
    <scope>NUCLEOTIDE SEQUENCE</scope>
    <source>
        <strain evidence="1">S2AM</strain>
    </source>
</reference>
<name>A0A975MPZ3_9GAMM</name>
<dbReference type="KEGG" id="mpad:KEF85_05395"/>
<gene>
    <name evidence="1" type="ORF">KEF85_05395</name>
</gene>
<evidence type="ECO:0008006" key="3">
    <source>
        <dbReference type="Google" id="ProtNLM"/>
    </source>
</evidence>
<dbReference type="RefSeq" id="WP_215583687.1">
    <property type="nucleotide sequence ID" value="NZ_CP073754.1"/>
</dbReference>
<dbReference type="Proteomes" id="UP000676649">
    <property type="component" value="Chromosome"/>
</dbReference>
<evidence type="ECO:0000313" key="1">
    <source>
        <dbReference type="EMBL" id="QWF71893.1"/>
    </source>
</evidence>
<sequence>MVYRVKDFIETEPGLIFAVVADGVEDGKIRCFLRYALLDGQWRKVATADANQYLASHYPQYLFNSAQLDAPLHAVPRPDIIRHYSPRPKLQELLAAPATDSVLSDLHLLCKLLEDDGVDLNQIGITGSLLLGLQNHASDIDLICYDRNLFQQLRSRVQALIARNKCQAMQNSDWLTAYQRRACDLTLDEYIWHEQRKFNKAIINQRKFDLALVAGVGKVSQQQYKKLGLITLEAEVTADEYSYDYPAELTINHEEISSVVSFTATYTGQARLGERIRVAGNLEVDEQGLQRIVVGSNREAQGEYIKVLQ</sequence>
<dbReference type="AlphaFoldDB" id="A0A975MPZ3"/>
<dbReference type="EMBL" id="CP073754">
    <property type="protein sequence ID" value="QWF71893.1"/>
    <property type="molecule type" value="Genomic_DNA"/>
</dbReference>
<accession>A0A975MPZ3</accession>
<organism evidence="1 2">
    <name type="scientific">Methylomonas paludis</name>
    <dbReference type="NCBI Taxonomy" id="1173101"/>
    <lineage>
        <taxon>Bacteria</taxon>
        <taxon>Pseudomonadati</taxon>
        <taxon>Pseudomonadota</taxon>
        <taxon>Gammaproteobacteria</taxon>
        <taxon>Methylococcales</taxon>
        <taxon>Methylococcaceae</taxon>
        <taxon>Methylomonas</taxon>
    </lineage>
</organism>
<evidence type="ECO:0000313" key="2">
    <source>
        <dbReference type="Proteomes" id="UP000676649"/>
    </source>
</evidence>
<proteinExistence type="predicted"/>